<evidence type="ECO:0000256" key="2">
    <source>
        <dbReference type="ARBA" id="ARBA00022840"/>
    </source>
</evidence>
<keyword evidence="1" id="KW-0547">Nucleotide-binding</keyword>
<dbReference type="InterPro" id="IPR020845">
    <property type="entry name" value="AMP-binding_CS"/>
</dbReference>
<organism evidence="4 5">
    <name type="scientific">Dendrothele bispora (strain CBS 962.96)</name>
    <dbReference type="NCBI Taxonomy" id="1314807"/>
    <lineage>
        <taxon>Eukaryota</taxon>
        <taxon>Fungi</taxon>
        <taxon>Dikarya</taxon>
        <taxon>Basidiomycota</taxon>
        <taxon>Agaricomycotina</taxon>
        <taxon>Agaricomycetes</taxon>
        <taxon>Agaricomycetidae</taxon>
        <taxon>Agaricales</taxon>
        <taxon>Agaricales incertae sedis</taxon>
        <taxon>Dendrothele</taxon>
    </lineage>
</organism>
<dbReference type="AlphaFoldDB" id="A0A4V6T5S0"/>
<dbReference type="Pfam" id="PF00501">
    <property type="entry name" value="AMP-binding"/>
    <property type="match status" value="1"/>
</dbReference>
<dbReference type="InterPro" id="IPR000873">
    <property type="entry name" value="AMP-dep_synth/lig_dom"/>
</dbReference>
<dbReference type="GO" id="GO:0004467">
    <property type="term" value="F:long-chain fatty acid-CoA ligase activity"/>
    <property type="evidence" value="ECO:0007669"/>
    <property type="project" value="TreeGrafter"/>
</dbReference>
<dbReference type="PROSITE" id="PS00455">
    <property type="entry name" value="AMP_BINDING"/>
    <property type="match status" value="1"/>
</dbReference>
<dbReference type="GO" id="GO:0016020">
    <property type="term" value="C:membrane"/>
    <property type="evidence" value="ECO:0007669"/>
    <property type="project" value="TreeGrafter"/>
</dbReference>
<dbReference type="SUPFAM" id="SSF56801">
    <property type="entry name" value="Acetyl-CoA synthetase-like"/>
    <property type="match status" value="1"/>
</dbReference>
<accession>A0A4V6T5S0</accession>
<dbReference type="PANTHER" id="PTHR43272:SF33">
    <property type="entry name" value="AMP-BINDING DOMAIN-CONTAINING PROTEIN-RELATED"/>
    <property type="match status" value="1"/>
</dbReference>
<dbReference type="Proteomes" id="UP000297245">
    <property type="component" value="Unassembled WGS sequence"/>
</dbReference>
<dbReference type="GO" id="GO:0005783">
    <property type="term" value="C:endoplasmic reticulum"/>
    <property type="evidence" value="ECO:0007669"/>
    <property type="project" value="TreeGrafter"/>
</dbReference>
<evidence type="ECO:0000256" key="1">
    <source>
        <dbReference type="ARBA" id="ARBA00022741"/>
    </source>
</evidence>
<feature type="domain" description="AMP-dependent synthetase/ligase" evidence="3">
    <location>
        <begin position="87"/>
        <end position="497"/>
    </location>
</feature>
<dbReference type="EMBL" id="ML179036">
    <property type="protein sequence ID" value="THV07906.1"/>
    <property type="molecule type" value="Genomic_DNA"/>
</dbReference>
<reference evidence="4 5" key="1">
    <citation type="journal article" date="2019" name="Nat. Ecol. Evol.">
        <title>Megaphylogeny resolves global patterns of mushroom evolution.</title>
        <authorList>
            <person name="Varga T."/>
            <person name="Krizsan K."/>
            <person name="Foldi C."/>
            <person name="Dima B."/>
            <person name="Sanchez-Garcia M."/>
            <person name="Sanchez-Ramirez S."/>
            <person name="Szollosi G.J."/>
            <person name="Szarkandi J.G."/>
            <person name="Papp V."/>
            <person name="Albert L."/>
            <person name="Andreopoulos W."/>
            <person name="Angelini C."/>
            <person name="Antonin V."/>
            <person name="Barry K.W."/>
            <person name="Bougher N.L."/>
            <person name="Buchanan P."/>
            <person name="Buyck B."/>
            <person name="Bense V."/>
            <person name="Catcheside P."/>
            <person name="Chovatia M."/>
            <person name="Cooper J."/>
            <person name="Damon W."/>
            <person name="Desjardin D."/>
            <person name="Finy P."/>
            <person name="Geml J."/>
            <person name="Haridas S."/>
            <person name="Hughes K."/>
            <person name="Justo A."/>
            <person name="Karasinski D."/>
            <person name="Kautmanova I."/>
            <person name="Kiss B."/>
            <person name="Kocsube S."/>
            <person name="Kotiranta H."/>
            <person name="LaButti K.M."/>
            <person name="Lechner B.E."/>
            <person name="Liimatainen K."/>
            <person name="Lipzen A."/>
            <person name="Lukacs Z."/>
            <person name="Mihaltcheva S."/>
            <person name="Morgado L.N."/>
            <person name="Niskanen T."/>
            <person name="Noordeloos M.E."/>
            <person name="Ohm R.A."/>
            <person name="Ortiz-Santana B."/>
            <person name="Ovrebo C."/>
            <person name="Racz N."/>
            <person name="Riley R."/>
            <person name="Savchenko A."/>
            <person name="Shiryaev A."/>
            <person name="Soop K."/>
            <person name="Spirin V."/>
            <person name="Szebenyi C."/>
            <person name="Tomsovsky M."/>
            <person name="Tulloss R.E."/>
            <person name="Uehling J."/>
            <person name="Grigoriev I.V."/>
            <person name="Vagvolgyi C."/>
            <person name="Papp T."/>
            <person name="Martin F.M."/>
            <person name="Miettinen O."/>
            <person name="Hibbett D.S."/>
            <person name="Nagy L.G."/>
        </authorList>
    </citation>
    <scope>NUCLEOTIDE SEQUENCE [LARGE SCALE GENOMIC DNA]</scope>
    <source>
        <strain evidence="4 5">CBS 962.96</strain>
    </source>
</reference>
<proteinExistence type="predicted"/>
<evidence type="ECO:0000313" key="4">
    <source>
        <dbReference type="EMBL" id="THV07906.1"/>
    </source>
</evidence>
<dbReference type="OrthoDB" id="1700726at2759"/>
<dbReference type="GO" id="GO:0005524">
    <property type="term" value="F:ATP binding"/>
    <property type="evidence" value="ECO:0007669"/>
    <property type="project" value="UniProtKB-KW"/>
</dbReference>
<protein>
    <submittedName>
        <fullName evidence="4">Acetyl-CoA synthetase-like protein</fullName>
    </submittedName>
</protein>
<evidence type="ECO:0000313" key="5">
    <source>
        <dbReference type="Proteomes" id="UP000297245"/>
    </source>
</evidence>
<keyword evidence="2" id="KW-0067">ATP-binding</keyword>
<dbReference type="InterPro" id="IPR042099">
    <property type="entry name" value="ANL_N_sf"/>
</dbReference>
<evidence type="ECO:0000259" key="3">
    <source>
        <dbReference type="Pfam" id="PF00501"/>
    </source>
</evidence>
<dbReference type="Gene3D" id="3.40.50.12780">
    <property type="entry name" value="N-terminal domain of ligase-like"/>
    <property type="match status" value="1"/>
</dbReference>
<keyword evidence="5" id="KW-1185">Reference proteome</keyword>
<dbReference type="PANTHER" id="PTHR43272">
    <property type="entry name" value="LONG-CHAIN-FATTY-ACID--COA LIGASE"/>
    <property type="match status" value="1"/>
</dbReference>
<sequence>MPLVRDKIVEYPKDIDFTKQSVEVPGTRRPGQTGHYRNAIWGLLTSETPGALCTLDQVFDLGMKAGKDSEFLGHRPIISTDPLKFANRYVWQTWGQVDERRRYVGSALSHFFSKGELGGGEYETVGIWSQNRPEWQIVDLALHAYNKVGVSIYDTLGKDSVEYIIDHAYLTVVFSTSDHLPTLLKIKPKVPMLKMIVSIDTLTPESKRILSQWGQSAGVKVIELSELETLGKANLMEPIRAKPEQLASICYTSGTTSNPKGVLLTHEMLALSTQSNLHGLPLPDDGVVLSYLPLAHIYERIAELACVACGARIGYFTGDPLRLLEDAQLLKPNFMPSVPRVLNRIYQAAMTAGNAPGMKGALFRRAVQTKLEALRSTGTVTHAFWDKLVFRKVQAVLGGHLMLVTCGSAPIHADVLDFLKIALACDVVEGYGMTETCATATKSTPGDPSGSGTVGPPQVINEVKLVDVPSMNYTAGDKPNPRGELCVRGVNCMNAYYKDEKNTRETIDEEGWLHTGDVAEIDSYGRFKIIDRVKNIMKLAQGEYVALEKIENTYSSSPVVAQLYVHGDSLQSYLLAVVVPDPAQLATITSSVTGRKVSPTDENALSAACQSEAVKSAFINALNVEAKRAGLKGFETIKRIHLSLVPFSIENNTLTPTFKIRRKDAYNMYKAELDALYALGEPTTSNNSKL</sequence>
<name>A0A4V6T5S0_DENBC</name>
<gene>
    <name evidence="4" type="ORF">K435DRAFT_847704</name>
</gene>